<dbReference type="InterPro" id="IPR017441">
    <property type="entry name" value="Protein_kinase_ATP_BS"/>
</dbReference>
<dbReference type="GO" id="GO:0005524">
    <property type="term" value="F:ATP binding"/>
    <property type="evidence" value="ECO:0007669"/>
    <property type="project" value="UniProtKB-UniRule"/>
</dbReference>
<accession>A0A8T0DRL6</accession>
<dbReference type="InterPro" id="IPR051931">
    <property type="entry name" value="PAK3-like"/>
</dbReference>
<sequence>MGDAYQIHNQLNHHRSTSKIYGISNYPPQINYAITSRTPFHHSSSLSSGNQSPPTRTTIVAPSTSTANRSAAISARSRSQQPSLQLRPTKNGSSARLISEPVSNYRIVDVAEPYKYQPSSRKVYDMTSHVNGTGVIFTSRPSSGRLYTISPVPQVPFRSRRDHSSRQQYADQPVGLRGRSHTHHGAQIAEPYKQACAQLREQSAREHSAPQDLIELCSSPVRVMSVDKLSNIRQHTPGVYDNSPAPISFDNANDEGNTRLKVAHDWDNGMQVRRENGRIHRSTDNSRRYGMESSDGVKSIRRPREILLEDATRIPPNTSHILTMDDRKTQNRPVRNKLERTATRDRRSPPGQSLSATQTYLKRSNTDIAIYPTDRPNLHTNLSSSHSAGGLGRYESAEGNTTDQSVYRIVNKSSLDHYEYLKPVGDDLNTLLAFRGVPTRHALFPPPHIQNHDPSLQYSTPVGNIEDQIYATIPERRPDDRDETRRRKAQLENAVSPDVDFIVTSQTYHQLSPEQFRTALARVVDPGDPRTNLEELGPLGEGSTGVVCLMRQRSTGSYVAVKKMNIFKQQRRELLFNEVMIMRQYRHPNIVEMYSSHLVINELWVVMEYLEGGALTNIVSRTLMSEQQIATVCRYVLKALAFLHDHGIIHRDVKSDSILLSSTGQVKLSDFGFCAQVSSLILIQMRYSFGLSAGCRNFIIHFNV</sequence>
<dbReference type="PROSITE" id="PS00107">
    <property type="entry name" value="PROTEIN_KINASE_ATP"/>
    <property type="match status" value="1"/>
</dbReference>
<dbReference type="Pfam" id="PF00069">
    <property type="entry name" value="Pkinase"/>
    <property type="match status" value="1"/>
</dbReference>
<dbReference type="Gene3D" id="3.30.200.20">
    <property type="entry name" value="Phosphorylase Kinase, domain 1"/>
    <property type="match status" value="1"/>
</dbReference>
<gene>
    <name evidence="7" type="ORF">P879_03204</name>
</gene>
<dbReference type="EMBL" id="JTDF01001171">
    <property type="protein sequence ID" value="KAF8570383.1"/>
    <property type="molecule type" value="Genomic_DNA"/>
</dbReference>
<feature type="region of interest" description="Disordered" evidence="5">
    <location>
        <begin position="372"/>
        <end position="400"/>
    </location>
</feature>
<feature type="region of interest" description="Disordered" evidence="5">
    <location>
        <begin position="39"/>
        <end position="97"/>
    </location>
</feature>
<comment type="caution">
    <text evidence="7">The sequence shown here is derived from an EMBL/GenBank/DDBJ whole genome shotgun (WGS) entry which is preliminary data.</text>
</comment>
<dbReference type="PANTHER" id="PTHR45832:SF8">
    <property type="entry name" value="PROTEIN KINASE DOMAIN-CONTAINING PROTEIN"/>
    <property type="match status" value="1"/>
</dbReference>
<evidence type="ECO:0000259" key="6">
    <source>
        <dbReference type="PROSITE" id="PS50011"/>
    </source>
</evidence>
<feature type="region of interest" description="Disordered" evidence="5">
    <location>
        <begin position="155"/>
        <end position="183"/>
    </location>
</feature>
<dbReference type="InterPro" id="IPR000719">
    <property type="entry name" value="Prot_kinase_dom"/>
</dbReference>
<dbReference type="InterPro" id="IPR011009">
    <property type="entry name" value="Kinase-like_dom_sf"/>
</dbReference>
<evidence type="ECO:0000313" key="8">
    <source>
        <dbReference type="Proteomes" id="UP000699462"/>
    </source>
</evidence>
<feature type="compositionally biased region" description="Polar residues" evidence="5">
    <location>
        <begin position="378"/>
        <end position="387"/>
    </location>
</feature>
<evidence type="ECO:0000256" key="4">
    <source>
        <dbReference type="PROSITE-ProRule" id="PRU10141"/>
    </source>
</evidence>
<dbReference type="Gene3D" id="1.10.510.10">
    <property type="entry name" value="Transferase(Phosphotransferase) domain 1"/>
    <property type="match status" value="1"/>
</dbReference>
<dbReference type="Proteomes" id="UP000699462">
    <property type="component" value="Unassembled WGS sequence"/>
</dbReference>
<feature type="compositionally biased region" description="Polar residues" evidence="5">
    <location>
        <begin position="49"/>
        <end position="62"/>
    </location>
</feature>
<evidence type="ECO:0000313" key="7">
    <source>
        <dbReference type="EMBL" id="KAF8570383.1"/>
    </source>
</evidence>
<feature type="compositionally biased region" description="Polar residues" evidence="5">
    <location>
        <begin position="350"/>
        <end position="359"/>
    </location>
</feature>
<feature type="region of interest" description="Disordered" evidence="5">
    <location>
        <begin position="326"/>
        <end position="359"/>
    </location>
</feature>
<feature type="compositionally biased region" description="Basic and acidic residues" evidence="5">
    <location>
        <begin position="336"/>
        <end position="348"/>
    </location>
</feature>
<dbReference type="SUPFAM" id="SSF56112">
    <property type="entry name" value="Protein kinase-like (PK-like)"/>
    <property type="match status" value="1"/>
</dbReference>
<keyword evidence="3 4" id="KW-0067">ATP-binding</keyword>
<evidence type="ECO:0000256" key="2">
    <source>
        <dbReference type="ARBA" id="ARBA00022741"/>
    </source>
</evidence>
<protein>
    <recommendedName>
        <fullName evidence="1">non-specific serine/threonine protein kinase</fullName>
        <ecNumber evidence="1">2.7.11.1</ecNumber>
    </recommendedName>
</protein>
<evidence type="ECO:0000256" key="3">
    <source>
        <dbReference type="ARBA" id="ARBA00022840"/>
    </source>
</evidence>
<evidence type="ECO:0000256" key="1">
    <source>
        <dbReference type="ARBA" id="ARBA00012513"/>
    </source>
</evidence>
<dbReference type="EC" id="2.7.11.1" evidence="1"/>
<dbReference type="FunFam" id="3.30.200.20:FF:000705">
    <property type="entry name" value="Non-specific serine/threonine protein kinase"/>
    <property type="match status" value="1"/>
</dbReference>
<evidence type="ECO:0000256" key="5">
    <source>
        <dbReference type="SAM" id="MobiDB-lite"/>
    </source>
</evidence>
<dbReference type="AlphaFoldDB" id="A0A8T0DRL6"/>
<feature type="binding site" evidence="4">
    <location>
        <position position="563"/>
    </location>
    <ligand>
        <name>ATP</name>
        <dbReference type="ChEBI" id="CHEBI:30616"/>
    </ligand>
</feature>
<keyword evidence="2 4" id="KW-0547">Nucleotide-binding</keyword>
<organism evidence="7 8">
    <name type="scientific">Paragonimus westermani</name>
    <dbReference type="NCBI Taxonomy" id="34504"/>
    <lineage>
        <taxon>Eukaryota</taxon>
        <taxon>Metazoa</taxon>
        <taxon>Spiralia</taxon>
        <taxon>Lophotrochozoa</taxon>
        <taxon>Platyhelminthes</taxon>
        <taxon>Trematoda</taxon>
        <taxon>Digenea</taxon>
        <taxon>Plagiorchiida</taxon>
        <taxon>Troglotremata</taxon>
        <taxon>Troglotrematidae</taxon>
        <taxon>Paragonimus</taxon>
    </lineage>
</organism>
<keyword evidence="8" id="KW-1185">Reference proteome</keyword>
<feature type="domain" description="Protein kinase" evidence="6">
    <location>
        <begin position="533"/>
        <end position="704"/>
    </location>
</feature>
<dbReference type="PROSITE" id="PS50011">
    <property type="entry name" value="PROTEIN_KINASE_DOM"/>
    <property type="match status" value="1"/>
</dbReference>
<proteinExistence type="predicted"/>
<dbReference type="PANTHER" id="PTHR45832">
    <property type="entry name" value="SERINE/THREONINE-PROTEIN KINASE SAMKA-RELATED-RELATED"/>
    <property type="match status" value="1"/>
</dbReference>
<reference evidence="7 8" key="1">
    <citation type="submission" date="2019-07" db="EMBL/GenBank/DDBJ databases">
        <title>Annotation for the trematode Paragonimus westermani.</title>
        <authorList>
            <person name="Choi Y.-J."/>
        </authorList>
    </citation>
    <scope>NUCLEOTIDE SEQUENCE [LARGE SCALE GENOMIC DNA]</scope>
    <source>
        <strain evidence="7">180907_Pwestermani</strain>
    </source>
</reference>
<dbReference type="OrthoDB" id="1022360at2759"/>
<feature type="compositionally biased region" description="Polar residues" evidence="5">
    <location>
        <begin position="80"/>
        <end position="96"/>
    </location>
</feature>
<feature type="compositionally biased region" description="Low complexity" evidence="5">
    <location>
        <begin position="63"/>
        <end position="79"/>
    </location>
</feature>
<name>A0A8T0DRL6_9TREM</name>
<dbReference type="GO" id="GO:0004674">
    <property type="term" value="F:protein serine/threonine kinase activity"/>
    <property type="evidence" value="ECO:0007669"/>
    <property type="project" value="UniProtKB-EC"/>
</dbReference>